<dbReference type="GO" id="GO:0008168">
    <property type="term" value="F:methyltransferase activity"/>
    <property type="evidence" value="ECO:0007669"/>
    <property type="project" value="UniProtKB-KW"/>
</dbReference>
<keyword evidence="3" id="KW-0489">Methyltransferase</keyword>
<evidence type="ECO:0000313" key="3">
    <source>
        <dbReference type="EMBL" id="PKA53687.1"/>
    </source>
</evidence>
<sequence>MWRRSPALRHLLPRLLPSSSSNSSFYSPHHYRIPSCTSSSRLFSLLRSVSSSADVAVAGAEPSELARTISNELARFSSADDPSSSLDLPSHFALHFSDVSFNTAFLLEILNISPSAGRAAVDFFRWLVRHRGFTANDTSLSYLINYLGRRKDFSAVHDVLIEFRRAAGSQSLSAAIDRFVRAGRASQAVHFFDSVERDYGLKRDLSALSFLVSSLCDNGFTGHAERAVKRLADVIFPDEHICYTLIQGYCNELKLDDARRLMGEIIRGGFDLSTPAYNSILDCVCRLCRKKDPLRLQSEAKKVLLEMESTGIPRNVQTFHVLIYNLCKIRKTEDAMKLFREMSQWGCSSGAETYLVLIRSLYQAARVSEGDEMIGFMKSAGFRQSLDRKAYYGFIKILCGIERVDHAMKVFRMMKASGLAPGIKTYDLLIGKLATRNQGDRANSLFKEATAHGVPVVPKAYKVDTKYVKVKKKKNKEKKRETLPEKMARKRKRLKKLRLSFVKKPRSTRRYM</sequence>
<evidence type="ECO:0000313" key="4">
    <source>
        <dbReference type="Proteomes" id="UP000236161"/>
    </source>
</evidence>
<protein>
    <submittedName>
        <fullName evidence="3">Pentatricopeptide repeat-containing protein</fullName>
        <ecNumber evidence="3">2.1.1.204</ecNumber>
    </submittedName>
</protein>
<feature type="repeat" description="PPR" evidence="2">
    <location>
        <begin position="238"/>
        <end position="272"/>
    </location>
</feature>
<dbReference type="AlphaFoldDB" id="A0A2I0ADQ6"/>
<dbReference type="PANTHER" id="PTHR47942">
    <property type="entry name" value="TETRATRICOPEPTIDE REPEAT (TPR)-LIKE SUPERFAMILY PROTEIN-RELATED"/>
    <property type="match status" value="1"/>
</dbReference>
<keyword evidence="4" id="KW-1185">Reference proteome</keyword>
<keyword evidence="1" id="KW-0677">Repeat</keyword>
<accession>A0A2I0ADQ6</accession>
<dbReference type="OrthoDB" id="1891108at2759"/>
<dbReference type="InterPro" id="IPR002885">
    <property type="entry name" value="PPR_rpt"/>
</dbReference>
<gene>
    <name evidence="3" type="ORF">AXF42_Ash009183</name>
</gene>
<dbReference type="Gene3D" id="1.25.40.10">
    <property type="entry name" value="Tetratricopeptide repeat domain"/>
    <property type="match status" value="3"/>
</dbReference>
<feature type="repeat" description="PPR" evidence="2">
    <location>
        <begin position="315"/>
        <end position="349"/>
    </location>
</feature>
<feature type="repeat" description="PPR" evidence="2">
    <location>
        <begin position="387"/>
        <end position="421"/>
    </location>
</feature>
<dbReference type="EMBL" id="KZ451993">
    <property type="protein sequence ID" value="PKA53687.1"/>
    <property type="molecule type" value="Genomic_DNA"/>
</dbReference>
<keyword evidence="3" id="KW-0808">Transferase</keyword>
<name>A0A2I0ADQ6_9ASPA</name>
<dbReference type="PROSITE" id="PS51375">
    <property type="entry name" value="PPR"/>
    <property type="match status" value="3"/>
</dbReference>
<dbReference type="InterPro" id="IPR051222">
    <property type="entry name" value="PPR/CCM1_RNA-binding"/>
</dbReference>
<proteinExistence type="predicted"/>
<dbReference type="Pfam" id="PF01535">
    <property type="entry name" value="PPR"/>
    <property type="match status" value="2"/>
</dbReference>
<reference evidence="3 4" key="1">
    <citation type="journal article" date="2017" name="Nature">
        <title>The Apostasia genome and the evolution of orchids.</title>
        <authorList>
            <person name="Zhang G.Q."/>
            <person name="Liu K.W."/>
            <person name="Li Z."/>
            <person name="Lohaus R."/>
            <person name="Hsiao Y.Y."/>
            <person name="Niu S.C."/>
            <person name="Wang J.Y."/>
            <person name="Lin Y.C."/>
            <person name="Xu Q."/>
            <person name="Chen L.J."/>
            <person name="Yoshida K."/>
            <person name="Fujiwara S."/>
            <person name="Wang Z.W."/>
            <person name="Zhang Y.Q."/>
            <person name="Mitsuda N."/>
            <person name="Wang M."/>
            <person name="Liu G.H."/>
            <person name="Pecoraro L."/>
            <person name="Huang H.X."/>
            <person name="Xiao X.J."/>
            <person name="Lin M."/>
            <person name="Wu X.Y."/>
            <person name="Wu W.L."/>
            <person name="Chen Y.Y."/>
            <person name="Chang S.B."/>
            <person name="Sakamoto S."/>
            <person name="Ohme-Takagi M."/>
            <person name="Yagi M."/>
            <person name="Zeng S.J."/>
            <person name="Shen C.Y."/>
            <person name="Yeh C.M."/>
            <person name="Luo Y.B."/>
            <person name="Tsai W.C."/>
            <person name="Van de Peer Y."/>
            <person name="Liu Z.J."/>
        </authorList>
    </citation>
    <scope>NUCLEOTIDE SEQUENCE [LARGE SCALE GENOMIC DNA]</scope>
    <source>
        <strain evidence="4">cv. Shenzhen</strain>
        <tissue evidence="3">Stem</tissue>
    </source>
</reference>
<organism evidence="3 4">
    <name type="scientific">Apostasia shenzhenica</name>
    <dbReference type="NCBI Taxonomy" id="1088818"/>
    <lineage>
        <taxon>Eukaryota</taxon>
        <taxon>Viridiplantae</taxon>
        <taxon>Streptophyta</taxon>
        <taxon>Embryophyta</taxon>
        <taxon>Tracheophyta</taxon>
        <taxon>Spermatophyta</taxon>
        <taxon>Magnoliopsida</taxon>
        <taxon>Liliopsida</taxon>
        <taxon>Asparagales</taxon>
        <taxon>Orchidaceae</taxon>
        <taxon>Apostasioideae</taxon>
        <taxon>Apostasia</taxon>
    </lineage>
</organism>
<dbReference type="FunFam" id="1.25.40.10:FF:000398">
    <property type="entry name" value="pentatricopeptide repeat-containing protein PNM1, mitochondrial"/>
    <property type="match status" value="1"/>
</dbReference>
<dbReference type="PANTHER" id="PTHR47942:SF41">
    <property type="entry name" value="OS05G0548600 PROTEIN"/>
    <property type="match status" value="1"/>
</dbReference>
<evidence type="ECO:0000256" key="1">
    <source>
        <dbReference type="ARBA" id="ARBA00022737"/>
    </source>
</evidence>
<dbReference type="GO" id="GO:0032259">
    <property type="term" value="P:methylation"/>
    <property type="evidence" value="ECO:0007669"/>
    <property type="project" value="UniProtKB-KW"/>
</dbReference>
<dbReference type="InterPro" id="IPR011990">
    <property type="entry name" value="TPR-like_helical_dom_sf"/>
</dbReference>
<dbReference type="STRING" id="1088818.A0A2I0ADQ6"/>
<evidence type="ECO:0000256" key="2">
    <source>
        <dbReference type="PROSITE-ProRule" id="PRU00708"/>
    </source>
</evidence>
<dbReference type="Pfam" id="PF13041">
    <property type="entry name" value="PPR_2"/>
    <property type="match status" value="1"/>
</dbReference>
<dbReference type="EC" id="2.1.1.204" evidence="3"/>
<dbReference type="Proteomes" id="UP000236161">
    <property type="component" value="Unassembled WGS sequence"/>
</dbReference>
<dbReference type="NCBIfam" id="TIGR00756">
    <property type="entry name" value="PPR"/>
    <property type="match status" value="2"/>
</dbReference>